<dbReference type="AlphaFoldDB" id="R0HNG2"/>
<dbReference type="GO" id="GO:0005524">
    <property type="term" value="F:ATP binding"/>
    <property type="evidence" value="ECO:0007669"/>
    <property type="project" value="UniProtKB-KW"/>
</dbReference>
<feature type="transmembrane region" description="Helical" evidence="9">
    <location>
        <begin position="411"/>
        <end position="432"/>
    </location>
</feature>
<dbReference type="EMBL" id="KB870809">
    <property type="protein sequence ID" value="EOA25443.1"/>
    <property type="molecule type" value="Genomic_DNA"/>
</dbReference>
<evidence type="ECO:0000256" key="4">
    <source>
        <dbReference type="ARBA" id="ARBA00022692"/>
    </source>
</evidence>
<feature type="transmembrane region" description="Helical" evidence="9">
    <location>
        <begin position="378"/>
        <end position="399"/>
    </location>
</feature>
<dbReference type="KEGG" id="crb:17884867"/>
<dbReference type="FunFam" id="3.40.50.300:FF:000530">
    <property type="entry name" value="ABC transporter G family member 6"/>
    <property type="match status" value="1"/>
</dbReference>
<organism evidence="11 12">
    <name type="scientific">Capsella rubella</name>
    <dbReference type="NCBI Taxonomy" id="81985"/>
    <lineage>
        <taxon>Eukaryota</taxon>
        <taxon>Viridiplantae</taxon>
        <taxon>Streptophyta</taxon>
        <taxon>Embryophyta</taxon>
        <taxon>Tracheophyta</taxon>
        <taxon>Spermatophyta</taxon>
        <taxon>Magnoliopsida</taxon>
        <taxon>eudicotyledons</taxon>
        <taxon>Gunneridae</taxon>
        <taxon>Pentapetalae</taxon>
        <taxon>rosids</taxon>
        <taxon>malvids</taxon>
        <taxon>Brassicales</taxon>
        <taxon>Brassicaceae</taxon>
        <taxon>Camelineae</taxon>
        <taxon>Capsella</taxon>
    </lineage>
</organism>
<dbReference type="SMART" id="SM00382">
    <property type="entry name" value="AAA"/>
    <property type="match status" value="1"/>
</dbReference>
<protein>
    <recommendedName>
        <fullName evidence="10">ABC transporter domain-containing protein</fullName>
    </recommendedName>
</protein>
<dbReference type="Proteomes" id="UP000029121">
    <property type="component" value="Unassembled WGS sequence"/>
</dbReference>
<dbReference type="Pfam" id="PF01061">
    <property type="entry name" value="ABC2_membrane"/>
    <property type="match status" value="1"/>
</dbReference>
<dbReference type="InterPro" id="IPR003439">
    <property type="entry name" value="ABC_transporter-like_ATP-bd"/>
</dbReference>
<dbReference type="InterPro" id="IPR017871">
    <property type="entry name" value="ABC_transporter-like_CS"/>
</dbReference>
<dbReference type="eggNOG" id="KOG0061">
    <property type="taxonomic scope" value="Eukaryota"/>
</dbReference>
<comment type="subcellular location">
    <subcellularLocation>
        <location evidence="1">Membrane</location>
        <topology evidence="1">Multi-pass membrane protein</topology>
    </subcellularLocation>
</comment>
<keyword evidence="6" id="KW-0067">ATP-binding</keyword>
<evidence type="ECO:0000259" key="10">
    <source>
        <dbReference type="PROSITE" id="PS50893"/>
    </source>
</evidence>
<dbReference type="GO" id="GO:0016887">
    <property type="term" value="F:ATP hydrolysis activity"/>
    <property type="evidence" value="ECO:0007669"/>
    <property type="project" value="InterPro"/>
</dbReference>
<dbReference type="Gene3D" id="3.40.50.300">
    <property type="entry name" value="P-loop containing nucleotide triphosphate hydrolases"/>
    <property type="match status" value="1"/>
</dbReference>
<feature type="transmembrane region" description="Helical" evidence="9">
    <location>
        <begin position="453"/>
        <end position="477"/>
    </location>
</feature>
<keyword evidence="3" id="KW-0813">Transport</keyword>
<dbReference type="PANTHER" id="PTHR48041">
    <property type="entry name" value="ABC TRANSPORTER G FAMILY MEMBER 28"/>
    <property type="match status" value="1"/>
</dbReference>
<evidence type="ECO:0000313" key="12">
    <source>
        <dbReference type="Proteomes" id="UP000029121"/>
    </source>
</evidence>
<evidence type="ECO:0000256" key="6">
    <source>
        <dbReference type="ARBA" id="ARBA00022840"/>
    </source>
</evidence>
<gene>
    <name evidence="11" type="ORF">CARUB_v10018780mg</name>
</gene>
<evidence type="ECO:0000256" key="3">
    <source>
        <dbReference type="ARBA" id="ARBA00022448"/>
    </source>
</evidence>
<dbReference type="GO" id="GO:0140359">
    <property type="term" value="F:ABC-type transporter activity"/>
    <property type="evidence" value="ECO:0007669"/>
    <property type="project" value="InterPro"/>
</dbReference>
<feature type="domain" description="ABC transporter" evidence="10">
    <location>
        <begin position="22"/>
        <end position="276"/>
    </location>
</feature>
<keyword evidence="4 9" id="KW-0812">Transmembrane</keyword>
<feature type="transmembrane region" description="Helical" evidence="9">
    <location>
        <begin position="637"/>
        <end position="658"/>
    </location>
</feature>
<dbReference type="InterPro" id="IPR013525">
    <property type="entry name" value="ABC2_TM"/>
</dbReference>
<evidence type="ECO:0000256" key="8">
    <source>
        <dbReference type="ARBA" id="ARBA00023136"/>
    </source>
</evidence>
<evidence type="ECO:0000256" key="7">
    <source>
        <dbReference type="ARBA" id="ARBA00022989"/>
    </source>
</evidence>
<evidence type="ECO:0000256" key="1">
    <source>
        <dbReference type="ARBA" id="ARBA00004141"/>
    </source>
</evidence>
<dbReference type="PANTHER" id="PTHR48041:SF69">
    <property type="entry name" value="ABC TRANSPORTER G FAMILY MEMBER 17-RELATED"/>
    <property type="match status" value="1"/>
</dbReference>
<feature type="transmembrane region" description="Helical" evidence="9">
    <location>
        <begin position="489"/>
        <end position="513"/>
    </location>
</feature>
<keyword evidence="5" id="KW-0547">Nucleotide-binding</keyword>
<keyword evidence="8 9" id="KW-0472">Membrane</keyword>
<dbReference type="OrthoDB" id="66620at2759"/>
<keyword evidence="7 9" id="KW-1133">Transmembrane helix</keyword>
<proteinExistence type="inferred from homology"/>
<dbReference type="InterPro" id="IPR003593">
    <property type="entry name" value="AAA+_ATPase"/>
</dbReference>
<comment type="similarity">
    <text evidence="2">Belongs to the ABC transporter superfamily. ABCG family. Eye pigment precursor importer (TC 3.A.1.204) subfamily.</text>
</comment>
<dbReference type="InterPro" id="IPR027417">
    <property type="entry name" value="P-loop_NTPase"/>
</dbReference>
<accession>R0HNG2</accession>
<feature type="transmembrane region" description="Helical" evidence="9">
    <location>
        <begin position="520"/>
        <end position="538"/>
    </location>
</feature>
<name>R0HNG2_9BRAS</name>
<evidence type="ECO:0000256" key="5">
    <source>
        <dbReference type="ARBA" id="ARBA00022741"/>
    </source>
</evidence>
<dbReference type="STRING" id="81985.R0HNG2"/>
<dbReference type="PROSITE" id="PS50893">
    <property type="entry name" value="ABC_TRANSPORTER_2"/>
    <property type="match status" value="1"/>
</dbReference>
<evidence type="ECO:0000256" key="2">
    <source>
        <dbReference type="ARBA" id="ARBA00005814"/>
    </source>
</evidence>
<sequence>MLRRDVVIDVDVSETPSVPFVLAFNDLTYNVTLHQRFGLRFGHSPAQIKTLLNGITGEAHDGEILAVLGASGAGKSTLIDALAGRIAEGSLRGTVTLNGEALQSRVLRVISAYVMQEDLLFPMLTVEETLMFAAEFRLPRSLSKSKKRDRVETLIDQLGLRTVKNTLIGDEGHRGVSGGERRRVSIGTDIIHDPIVLFLDEPTSGLDSTSAFMVVQVLKRIARSGSIVIMSIHQPSGRIMDFLDRIIVLSSGQSVFSDSPAALPLFFSEFGYPIPDKENNAEFTLDLIKELEGSSEGTRGLVQFNQNWQQKIFRVSQEPHHNSSSLREAINKSISRGKLVSTSTSYSSIPSYVNPWWVETIILARRYMINWTRTPELIGTRVFIVMMTGFLLATVYWKVDDSPRGVQERLSFFSFAMATMFYSCADGLPAFIQERYIFMRETAHNAYRRSSYVISHSLVTLPHLFALSIGFAATTFWFVGLNGGLAGFIYYLLIIFASFWSGCSFVTFVSGVIPNVMMSYMVTFGYLSYCLLFSGFYINRDRIHLYWIWIHYISLLKYPYEAVLHNEFDDPSRCFVRGNQVFDNTLMEGVSETTKDKLLDTLSSYLGMELTESTCLRTGSDLLKQHGIEQLDKWGCLWVTLAWGFFFRILFYFSLLLGSKNKRV</sequence>
<dbReference type="SUPFAM" id="SSF52540">
    <property type="entry name" value="P-loop containing nucleoside triphosphate hydrolases"/>
    <property type="match status" value="1"/>
</dbReference>
<dbReference type="PROSITE" id="PS00211">
    <property type="entry name" value="ABC_TRANSPORTER_1"/>
    <property type="match status" value="1"/>
</dbReference>
<reference evidence="12" key="1">
    <citation type="journal article" date="2013" name="Nat. Genet.">
        <title>The Capsella rubella genome and the genomic consequences of rapid mating system evolution.</title>
        <authorList>
            <person name="Slotte T."/>
            <person name="Hazzouri K.M."/>
            <person name="Agren J.A."/>
            <person name="Koenig D."/>
            <person name="Maumus F."/>
            <person name="Guo Y.L."/>
            <person name="Steige K."/>
            <person name="Platts A.E."/>
            <person name="Escobar J.S."/>
            <person name="Newman L.K."/>
            <person name="Wang W."/>
            <person name="Mandakova T."/>
            <person name="Vello E."/>
            <person name="Smith L.M."/>
            <person name="Henz S.R."/>
            <person name="Steffen J."/>
            <person name="Takuno S."/>
            <person name="Brandvain Y."/>
            <person name="Coop G."/>
            <person name="Andolfatto P."/>
            <person name="Hu T.T."/>
            <person name="Blanchette M."/>
            <person name="Clark R.M."/>
            <person name="Quesneville H."/>
            <person name="Nordborg M."/>
            <person name="Gaut B.S."/>
            <person name="Lysak M.A."/>
            <person name="Jenkins J."/>
            <person name="Grimwood J."/>
            <person name="Chapman J."/>
            <person name="Prochnik S."/>
            <person name="Shu S."/>
            <person name="Rokhsar D."/>
            <person name="Schmutz J."/>
            <person name="Weigel D."/>
            <person name="Wright S.I."/>
        </authorList>
    </citation>
    <scope>NUCLEOTIDE SEQUENCE [LARGE SCALE GENOMIC DNA]</scope>
    <source>
        <strain evidence="12">cv. Monte Gargano</strain>
    </source>
</reference>
<evidence type="ECO:0000256" key="9">
    <source>
        <dbReference type="SAM" id="Phobius"/>
    </source>
</evidence>
<evidence type="ECO:0000313" key="11">
    <source>
        <dbReference type="EMBL" id="EOA25443.1"/>
    </source>
</evidence>
<keyword evidence="12" id="KW-1185">Reference proteome</keyword>
<dbReference type="GO" id="GO:0016020">
    <property type="term" value="C:membrane"/>
    <property type="evidence" value="ECO:0007669"/>
    <property type="project" value="UniProtKB-SubCell"/>
</dbReference>
<dbReference type="Pfam" id="PF00005">
    <property type="entry name" value="ABC_tran"/>
    <property type="match status" value="1"/>
</dbReference>
<dbReference type="InterPro" id="IPR050352">
    <property type="entry name" value="ABCG_transporters"/>
</dbReference>